<keyword evidence="3" id="KW-0472">Membrane</keyword>
<dbReference type="Proteomes" id="UP000199200">
    <property type="component" value="Unassembled WGS sequence"/>
</dbReference>
<dbReference type="Pfam" id="PF04203">
    <property type="entry name" value="Sortase"/>
    <property type="match status" value="1"/>
</dbReference>
<evidence type="ECO:0000256" key="1">
    <source>
        <dbReference type="ARBA" id="ARBA00022801"/>
    </source>
</evidence>
<dbReference type="OrthoDB" id="165822at2"/>
<dbReference type="GO" id="GO:0016787">
    <property type="term" value="F:hydrolase activity"/>
    <property type="evidence" value="ECO:0007669"/>
    <property type="project" value="UniProtKB-KW"/>
</dbReference>
<dbReference type="Gene3D" id="2.40.260.10">
    <property type="entry name" value="Sortase"/>
    <property type="match status" value="1"/>
</dbReference>
<dbReference type="NCBIfam" id="TIGR01076">
    <property type="entry name" value="sortase_fam"/>
    <property type="match status" value="1"/>
</dbReference>
<evidence type="ECO:0000256" key="3">
    <source>
        <dbReference type="SAM" id="Phobius"/>
    </source>
</evidence>
<dbReference type="InterPro" id="IPR023365">
    <property type="entry name" value="Sortase_dom-sf"/>
</dbReference>
<gene>
    <name evidence="4" type="ORF">SAMN04488127_0863</name>
</gene>
<feature type="active site" description="Acyl-thioester intermediate" evidence="2">
    <location>
        <position position="210"/>
    </location>
</feature>
<dbReference type="STRING" id="426757.SAMN04488127_0863"/>
<evidence type="ECO:0000313" key="4">
    <source>
        <dbReference type="EMBL" id="SEI94758.1"/>
    </source>
</evidence>
<organism evidence="4 5">
    <name type="scientific">Bhargavaea ginsengi</name>
    <dbReference type="NCBI Taxonomy" id="426757"/>
    <lineage>
        <taxon>Bacteria</taxon>
        <taxon>Bacillati</taxon>
        <taxon>Bacillota</taxon>
        <taxon>Bacilli</taxon>
        <taxon>Bacillales</taxon>
        <taxon>Caryophanaceae</taxon>
        <taxon>Bhargavaea</taxon>
    </lineage>
</organism>
<accession>A0A1H6URB3</accession>
<dbReference type="CDD" id="cd05827">
    <property type="entry name" value="Sortase_C"/>
    <property type="match status" value="1"/>
</dbReference>
<dbReference type="InterPro" id="IPR005754">
    <property type="entry name" value="Sortase"/>
</dbReference>
<dbReference type="SUPFAM" id="SSF63817">
    <property type="entry name" value="Sortase"/>
    <property type="match status" value="1"/>
</dbReference>
<keyword evidence="5" id="KW-1185">Reference proteome</keyword>
<dbReference type="AlphaFoldDB" id="A0A1H6URB3"/>
<reference evidence="5" key="1">
    <citation type="submission" date="2016-10" db="EMBL/GenBank/DDBJ databases">
        <authorList>
            <person name="Varghese N."/>
            <person name="Submissions S."/>
        </authorList>
    </citation>
    <scope>NUCLEOTIDE SEQUENCE [LARGE SCALE GENOMIC DNA]</scope>
    <source>
        <strain evidence="5">CGMCC 1.6763</strain>
    </source>
</reference>
<evidence type="ECO:0000313" key="5">
    <source>
        <dbReference type="Proteomes" id="UP000199200"/>
    </source>
</evidence>
<proteinExistence type="predicted"/>
<keyword evidence="3" id="KW-0812">Transmembrane</keyword>
<feature type="transmembrane region" description="Helical" evidence="3">
    <location>
        <begin position="249"/>
        <end position="269"/>
    </location>
</feature>
<feature type="active site" description="Proton donor/acceptor" evidence="2">
    <location>
        <position position="148"/>
    </location>
</feature>
<keyword evidence="3" id="KW-1133">Transmembrane helix</keyword>
<name>A0A1H6URB3_9BACL</name>
<sequence length="282" mass="31739">MKKILIILFLIGLAIFSYPMISNIFSTQVHRSVVQEYSETVKRMDSKEIEREREKAVRHNQELAGVEMDFDDPFAEGGSAGGTGEDRSYYDALNIGPAIGSVEIPTIGEELPIYHGTSEEVLSKGVGHLKQSSLPTGGAGTHSVLTAHRGLPSSKLFRNLGDMEEGDRFYIEVLGEKMAYEVSDINVVLPHETDWLRMEENEDLVTLLTCDPYMINTHRLLVTGKRVPYEAEDEKKSEEISEQQEEQQLFIYIGAAVLILFAITLTVLFRRRRKGKVEQDEA</sequence>
<evidence type="ECO:0000256" key="2">
    <source>
        <dbReference type="PIRSR" id="PIRSR605754-1"/>
    </source>
</evidence>
<dbReference type="InterPro" id="IPR042002">
    <property type="entry name" value="Sortase_C"/>
</dbReference>
<dbReference type="EMBL" id="FNZF01000001">
    <property type="protein sequence ID" value="SEI94758.1"/>
    <property type="molecule type" value="Genomic_DNA"/>
</dbReference>
<dbReference type="RefSeq" id="WP_092050273.1">
    <property type="nucleotide sequence ID" value="NZ_FNZF01000001.1"/>
</dbReference>
<keyword evidence="1" id="KW-0378">Hydrolase</keyword>
<dbReference type="NCBIfam" id="NF033745">
    <property type="entry name" value="class_C_sortase"/>
    <property type="match status" value="1"/>
</dbReference>
<protein>
    <submittedName>
        <fullName evidence="4">Sortase A</fullName>
    </submittedName>
</protein>